<feature type="signal peptide" evidence="5">
    <location>
        <begin position="1"/>
        <end position="20"/>
    </location>
</feature>
<comment type="similarity">
    <text evidence="2 5">Belongs to the RxLR effector family.</text>
</comment>
<comment type="subcellular location">
    <subcellularLocation>
        <location evidence="1 5">Secreted</location>
    </subcellularLocation>
</comment>
<evidence type="ECO:0000256" key="3">
    <source>
        <dbReference type="ARBA" id="ARBA00022525"/>
    </source>
</evidence>
<evidence type="ECO:0007829" key="7">
    <source>
        <dbReference type="PDB" id="8JNT"/>
    </source>
</evidence>
<dbReference type="PDB" id="8JNT">
    <property type="method" value="X-ray"/>
    <property type="resolution" value="2.20 A"/>
    <property type="chains" value="A=48-121"/>
</dbReference>
<evidence type="ECO:0000256" key="4">
    <source>
        <dbReference type="ARBA" id="ARBA00022729"/>
    </source>
</evidence>
<reference evidence="6" key="1">
    <citation type="submission" date="2020-04" db="EMBL/GenBank/DDBJ databases">
        <authorList>
            <person name="Sheng H."/>
        </authorList>
    </citation>
    <scope>NUCLEOTIDE SEQUENCE</scope>
</reference>
<organism evidence="6">
    <name type="scientific">Phytophthora capsici</name>
    <dbReference type="NCBI Taxonomy" id="4784"/>
    <lineage>
        <taxon>Eukaryota</taxon>
        <taxon>Sar</taxon>
        <taxon>Stramenopiles</taxon>
        <taxon>Oomycota</taxon>
        <taxon>Peronosporomycetes</taxon>
        <taxon>Peronosporales</taxon>
        <taxon>Peronosporaceae</taxon>
        <taxon>Phytophthora</taxon>
    </lineage>
</organism>
<sequence>MRFAFLLFVAAVSLIASGDALSTQADATSRHLRSHHQTNTYDAEEEERALDRSIVKNLPEQFKNMYKYPSKMDNVLESWRTGLQSVDDAVMYMKSLGMDFDAISHFVDAYRKHINKKGLPY</sequence>
<comment type="function">
    <text evidence="5">Effector that suppresses plant defense responses during pathogen infection.</text>
</comment>
<evidence type="ECO:0000256" key="5">
    <source>
        <dbReference type="RuleBase" id="RU367124"/>
    </source>
</evidence>
<reference evidence="7" key="2">
    <citation type="submission" date="2023-06" db="PDB data bank">
        <title>Phytophthora capsici effector RxLR19 manipulates AsA biosynthesis pathway to promote infection by binding host GME protein.</title>
        <authorList>
            <person name="Sheng H."/>
            <person name="Zhang X.G."/>
        </authorList>
    </citation>
    <scope>X-RAY CRYSTALLOGRAPHY (2.20 ANGSTROMS) OF 48-121</scope>
</reference>
<evidence type="ECO:0000256" key="2">
    <source>
        <dbReference type="ARBA" id="ARBA00010400"/>
    </source>
</evidence>
<name>A0A6M3YRV4_PHYCP</name>
<evidence type="ECO:0000256" key="1">
    <source>
        <dbReference type="ARBA" id="ARBA00004613"/>
    </source>
</evidence>
<protein>
    <recommendedName>
        <fullName evidence="5">RxLR effector protein</fullName>
    </recommendedName>
</protein>
<keyword evidence="4 5" id="KW-0732">Signal</keyword>
<accession>A0A6M3YRV4</accession>
<dbReference type="InterPro" id="IPR031825">
    <property type="entry name" value="RXLR"/>
</dbReference>
<dbReference type="SMR" id="A0A6M3YRV4"/>
<proteinExistence type="evidence at protein level"/>
<comment type="domain">
    <text evidence="5">The RxLR-dEER motif acts to carry the protein into the host cell cytoplasm through binding to cell surface phosphatidylinositol-3-phosphate.</text>
</comment>
<keyword evidence="7" id="KW-0002">3D-structure</keyword>
<evidence type="ECO:0000313" key="6">
    <source>
        <dbReference type="EMBL" id="QJI54813.1"/>
    </source>
</evidence>
<dbReference type="Pfam" id="PF16810">
    <property type="entry name" value="RXLR"/>
    <property type="match status" value="1"/>
</dbReference>
<dbReference type="AlphaFoldDB" id="A0A6M3YRV4"/>
<feature type="chain" id="PRO_5044955497" description="RxLR effector protein" evidence="5">
    <location>
        <begin position="21"/>
        <end position="121"/>
    </location>
</feature>
<dbReference type="EMBL" id="MT418906">
    <property type="protein sequence ID" value="QJI54813.1"/>
    <property type="molecule type" value="mRNA"/>
</dbReference>
<gene>
    <name evidence="6" type="primary">RxLR19781</name>
</gene>
<keyword evidence="3 5" id="KW-0964">Secreted</keyword>